<gene>
    <name evidence="1" type="ORF">CGSMWGv55152_03307</name>
</gene>
<organism evidence="1 2">
    <name type="scientific">Gardnerella vaginalis 55152</name>
    <dbReference type="NCBI Taxonomy" id="698955"/>
    <lineage>
        <taxon>Bacteria</taxon>
        <taxon>Bacillati</taxon>
        <taxon>Actinomycetota</taxon>
        <taxon>Actinomycetes</taxon>
        <taxon>Bifidobacteriales</taxon>
        <taxon>Bifidobacteriaceae</taxon>
        <taxon>Gardnerella</taxon>
    </lineage>
</organism>
<dbReference type="AlphaFoldDB" id="I4LT31"/>
<evidence type="ECO:0000313" key="1">
    <source>
        <dbReference type="EMBL" id="EIK80121.1"/>
    </source>
</evidence>
<accession>I4LT31</accession>
<evidence type="ECO:0000313" key="2">
    <source>
        <dbReference type="Proteomes" id="UP000005936"/>
    </source>
</evidence>
<comment type="caution">
    <text evidence="1">The sequence shown here is derived from an EMBL/GenBank/DDBJ whole genome shotgun (WGS) entry which is preliminary data.</text>
</comment>
<dbReference type="EMBL" id="ADEQ01000010">
    <property type="protein sequence ID" value="EIK80121.1"/>
    <property type="molecule type" value="Genomic_DNA"/>
</dbReference>
<reference evidence="1 2" key="1">
    <citation type="journal article" date="2012" name="J. Bacteriol.">
        <title>Comparative Genomic Analyses of 17 Clinical Isolates of Gardnerella vaginalis Provide Evidence of Multiple Genetically Isolated Clades Consistent with Subspeciation into Genovars.</title>
        <authorList>
            <person name="Ahmed A."/>
            <person name="Earl J."/>
            <person name="Retchless A."/>
            <person name="Hillier S."/>
            <person name="Rabe L."/>
            <person name="Cherpes T."/>
            <person name="Powell E."/>
            <person name="Janto B."/>
            <person name="Eutsey R."/>
            <person name="Hiller N.L."/>
            <person name="Boissy R."/>
            <person name="Dahlgreen M."/>
            <person name="Hall B."/>
            <person name="Costerton J."/>
            <person name="Post J.C."/>
            <person name="Hu F."/>
            <person name="Ehrlich G."/>
        </authorList>
    </citation>
    <scope>NUCLEOTIDE SEQUENCE [LARGE SCALE GENOMIC DNA]</scope>
    <source>
        <strain evidence="1 2">55152</strain>
    </source>
</reference>
<sequence length="54" mass="6217">MDITWQGNDFLDSISSNEIWEKIKNNFSDKIINIPFDILISLAKLYLKSNLGLS</sequence>
<protein>
    <submittedName>
        <fullName evidence="1">Uncharacterized protein</fullName>
    </submittedName>
</protein>
<name>I4LT31_GARVA</name>
<dbReference type="Proteomes" id="UP000005936">
    <property type="component" value="Unassembled WGS sequence"/>
</dbReference>
<dbReference type="InterPro" id="IPR019650">
    <property type="entry name" value="DUF2513"/>
</dbReference>
<dbReference type="Pfam" id="PF10711">
    <property type="entry name" value="DUF2513"/>
    <property type="match status" value="1"/>
</dbReference>
<proteinExistence type="predicted"/>